<reference evidence="1 2" key="1">
    <citation type="journal article" date="2015" name="Genome Biol. Evol.">
        <title>Comparative Genomics of a Bacterivorous Green Alga Reveals Evolutionary Causalities and Consequences of Phago-Mixotrophic Mode of Nutrition.</title>
        <authorList>
            <person name="Burns J.A."/>
            <person name="Paasch A."/>
            <person name="Narechania A."/>
            <person name="Kim E."/>
        </authorList>
    </citation>
    <scope>NUCLEOTIDE SEQUENCE [LARGE SCALE GENOMIC DNA]</scope>
    <source>
        <strain evidence="1 2">PLY_AMNH</strain>
    </source>
</reference>
<comment type="caution">
    <text evidence="1">The sequence shown here is derived from an EMBL/GenBank/DDBJ whole genome shotgun (WGS) entry which is preliminary data.</text>
</comment>
<evidence type="ECO:0000313" key="1">
    <source>
        <dbReference type="EMBL" id="KAK3262464.1"/>
    </source>
</evidence>
<evidence type="ECO:0000313" key="2">
    <source>
        <dbReference type="Proteomes" id="UP001190700"/>
    </source>
</evidence>
<proteinExistence type="predicted"/>
<sequence length="148" mass="15977">LRAAVASSWRLGPAMGLRRDAAGCRRLSRELAEKLLAEIAPLVDTGNVLFSDLPALSNDEVQQLFAQVGFQAVSTSLQEIAADLSMQHVYCEGDAHGAEPLQYSGCVAGAALIASAIKHAPCDAQQHVYNEHMRRAELDADEDAFIDW</sequence>
<dbReference type="EMBL" id="LGRX02016170">
    <property type="protein sequence ID" value="KAK3262464.1"/>
    <property type="molecule type" value="Genomic_DNA"/>
</dbReference>
<keyword evidence="2" id="KW-1185">Reference proteome</keyword>
<gene>
    <name evidence="1" type="ORF">CYMTET_28682</name>
</gene>
<dbReference type="AlphaFoldDB" id="A0AAE0FMI0"/>
<dbReference type="Proteomes" id="UP001190700">
    <property type="component" value="Unassembled WGS sequence"/>
</dbReference>
<organism evidence="1 2">
    <name type="scientific">Cymbomonas tetramitiformis</name>
    <dbReference type="NCBI Taxonomy" id="36881"/>
    <lineage>
        <taxon>Eukaryota</taxon>
        <taxon>Viridiplantae</taxon>
        <taxon>Chlorophyta</taxon>
        <taxon>Pyramimonadophyceae</taxon>
        <taxon>Pyramimonadales</taxon>
        <taxon>Pyramimonadaceae</taxon>
        <taxon>Cymbomonas</taxon>
    </lineage>
</organism>
<name>A0AAE0FMI0_9CHLO</name>
<feature type="non-terminal residue" evidence="1">
    <location>
        <position position="1"/>
    </location>
</feature>
<accession>A0AAE0FMI0</accession>
<protein>
    <submittedName>
        <fullName evidence="1">Uncharacterized protein</fullName>
    </submittedName>
</protein>